<dbReference type="InterPro" id="IPR008271">
    <property type="entry name" value="Ser/Thr_kinase_AS"/>
</dbReference>
<protein>
    <recommendedName>
        <fullName evidence="2">histidine kinase</fullName>
        <ecNumber evidence="2">2.7.13.3</ecNumber>
    </recommendedName>
</protein>
<dbReference type="PROSITE" id="PS50113">
    <property type="entry name" value="PAC"/>
    <property type="match status" value="1"/>
</dbReference>
<feature type="domain" description="PAC" evidence="7">
    <location>
        <begin position="1559"/>
        <end position="1608"/>
    </location>
</feature>
<dbReference type="Pfam" id="PF00069">
    <property type="entry name" value="Pkinase"/>
    <property type="match status" value="1"/>
</dbReference>
<dbReference type="Gene3D" id="3.30.450.20">
    <property type="entry name" value="PAS domain"/>
    <property type="match status" value="1"/>
</dbReference>
<evidence type="ECO:0000313" key="8">
    <source>
        <dbReference type="EMBL" id="TWA96111.1"/>
    </source>
</evidence>
<dbReference type="InterPro" id="IPR003594">
    <property type="entry name" value="HATPase_dom"/>
</dbReference>
<dbReference type="GO" id="GO:0000155">
    <property type="term" value="F:phosphorelay sensor kinase activity"/>
    <property type="evidence" value="ECO:0007669"/>
    <property type="project" value="InterPro"/>
</dbReference>
<keyword evidence="3" id="KW-0597">Phosphoprotein</keyword>
<dbReference type="PROSITE" id="PS50011">
    <property type="entry name" value="PROTEIN_KINASE_DOM"/>
    <property type="match status" value="1"/>
</dbReference>
<dbReference type="Gene3D" id="3.40.50.300">
    <property type="entry name" value="P-loop containing nucleotide triphosphate hydrolases"/>
    <property type="match status" value="1"/>
</dbReference>
<dbReference type="SUPFAM" id="SSF55874">
    <property type="entry name" value="ATPase domain of HSP90 chaperone/DNA topoisomerase II/histidine kinase"/>
    <property type="match status" value="1"/>
</dbReference>
<name>A0A560DG95_9BRAD</name>
<dbReference type="CDD" id="cd14014">
    <property type="entry name" value="STKc_PknB_like"/>
    <property type="match status" value="1"/>
</dbReference>
<dbReference type="Gene3D" id="1.10.287.130">
    <property type="match status" value="1"/>
</dbReference>
<dbReference type="SMART" id="SM00091">
    <property type="entry name" value="PAS"/>
    <property type="match status" value="1"/>
</dbReference>
<dbReference type="SMART" id="SM00387">
    <property type="entry name" value="HATPase_c"/>
    <property type="match status" value="1"/>
</dbReference>
<dbReference type="GO" id="GO:0005524">
    <property type="term" value="F:ATP binding"/>
    <property type="evidence" value="ECO:0007669"/>
    <property type="project" value="InterPro"/>
</dbReference>
<dbReference type="GO" id="GO:0009882">
    <property type="term" value="F:blue light photoreceptor activity"/>
    <property type="evidence" value="ECO:0007669"/>
    <property type="project" value="UniProtKB-ARBA"/>
</dbReference>
<dbReference type="SUPFAM" id="SSF56112">
    <property type="entry name" value="Protein kinase-like (PK-like)"/>
    <property type="match status" value="1"/>
</dbReference>
<dbReference type="PRINTS" id="PR00344">
    <property type="entry name" value="BCTRLSENSOR"/>
</dbReference>
<dbReference type="Gene3D" id="1.10.510.10">
    <property type="entry name" value="Transferase(Phosphotransferase) domain 1"/>
    <property type="match status" value="1"/>
</dbReference>
<comment type="catalytic activity">
    <reaction evidence="1">
        <text>ATP + protein L-histidine = ADP + protein N-phospho-L-histidine.</text>
        <dbReference type="EC" id="2.7.13.3"/>
    </reaction>
</comment>
<evidence type="ECO:0000259" key="4">
    <source>
        <dbReference type="PROSITE" id="PS50011"/>
    </source>
</evidence>
<dbReference type="Pfam" id="PF13426">
    <property type="entry name" value="PAS_9"/>
    <property type="match status" value="1"/>
</dbReference>
<dbReference type="InterPro" id="IPR053159">
    <property type="entry name" value="Hybrid_Histidine_Kinase"/>
</dbReference>
<evidence type="ECO:0000313" key="9">
    <source>
        <dbReference type="Proteomes" id="UP000319949"/>
    </source>
</evidence>
<dbReference type="InterPro" id="IPR005467">
    <property type="entry name" value="His_kinase_dom"/>
</dbReference>
<dbReference type="EMBL" id="VITK01000007">
    <property type="protein sequence ID" value="TWA96111.1"/>
    <property type="molecule type" value="Genomic_DNA"/>
</dbReference>
<dbReference type="InterPro" id="IPR003018">
    <property type="entry name" value="GAF"/>
</dbReference>
<dbReference type="Pfam" id="PF13191">
    <property type="entry name" value="AAA_16"/>
    <property type="match status" value="1"/>
</dbReference>
<sequence>MSSTVTPPVSGLPFDVFRADGLGGFELLSQGADRVLYRRVRRSGPDQSAILIAMPAVEHPARAVLDRLAHEYELRDELDRAWAVRPIELSREAGRTMLVLEDPGGELLDRHLAQAMDVEKFLRLAINLSAALHGLHQRGIIHKDIKPANVFYDPDTGQVWLTGFGIASRLPRERQVPAPPEVIAGTFAYMAPEQTGRMNRSIDARSDLYALGITLYQCCTGALPFSATDPMEWVHCHIARQPLSPAERSPAVPGPVSAVIMRLLAKTAEERYQTAAGVAQDLQRCLADWQRQGIIDEFPLGQQDTPGRLLISEKLYGREREITTLLSAFDRATGSGAAELVLVSGYSGIGKSSVVNELHKVLVLPRGLFAAGKFDQYNRDIPYATLAQALHSLVRSLLGKSDAALAPWRDAMREALGPNGQLMVDLVPILEALIGPQSPVSELPPQEAQRRFQLVFARMLGVFARPEHPLTLFLDDLQWLDIATLDILEYLATQSDLRNLLLVGAYRDNEVTDTHPLMRRLAAIRNAGGRVQEIVLSPLRLGDVERLIADALRSEPGFVSPLARLVHEKTAGNPFFTVEFFTALAEEGLLVFDHAQRRWSWELERIQNKGYTENVVDLMLGKLQRLPVETQRVLQLMACLGNKAAAGTLATVHDQDEAAVDVAMWAAMQAGLVVHSDGLYRFVHDRVQEAGYGLIPESNLAKEHLRIGRLLEARAAVTATEESVFDIVRHLNRGAALLTSVEERERLAELNLLAGKRAKATMASNSALGYFVAGEALLGEQGWQSRPNVAFALALNRAECEFLTGALADAESRLAMLSARAGDLLDRAAITCLQIELYTTLDRSDRSVEVTLDYLRGVDITWWAHPASEDVEREYERIWQQIGSRPIEALFELPQMDAPVWKATMEVLAAAITPALYTDENLYCLVIGRMANTSLEHGNSDASGYGYAILGTVLGRRFNDYRSAFRFGELGFKLVTQLGLDRFKARIYVTFGHHIIPWTKHIRTSRELLQQALDAAHDAGDLTYGAFSRTHFVTHLLACGDPLDAVQRAADAGLDFARQSRFGLVVDRITGQRQLIRTLRGLTPAFGCFDEDGFDEAGFEQHLAADSRLALAACWYWIRKLQARVLAGDHAAAMIAAAQAERLLWTSPAFFERAEYHFYAALARAAACGAPGEAERDAHLDALAAHHHELQEWSGNCPENFEHRAALVGAEIARLRGRDREAIDLYERAVRLARANGFVHNEAIANEIASHFYATLGLETSAHAYLRNARHCYVRWGAVAKVMQLDEKHPELAGEQQARSPTSTFGVPVEYLDLASVTNVLQTASSEIVLGKLLDTLMRSAIEQAGAERGLLLLPFGSELRIAAEARTRDDAIVVQSSDVAVSAAALPESILHYVQRTHELVLLDDASARNPFVADPYIDQHQARSVLCLPLINQTKLIGVLYLENNLGSRAFVPARIAVLKLLASQAAISLENARLYRDLEEREAKIRRLADSSIIGIFMWNFDGRILEANDAFLGMLGYDRRDLADGRMLWTGLSPPEWRDRSARGVDDLKKTGVAQPYEKEYLRRDGSRVPVLVGATTFEENGNQGVSFVLDLTERKRAEDALRQLESDFAHMNRVSMLGGLAASLAHEITQPIASARNNARAAQNFLEMAPPDLGEAIEAITSVVSDTDRVGDIIGGIREQIRKSPPRKDRFDLNAAIAEVAALARSMTVRSGVLAEIRLADGLPPVQGDRVQLQQVMLNLILNAVEAMGSVEPAARELLISTEREPTGVVVAVRDSGPGIDPAHIERVFEAFYTTKPSGTGMGLAICRSIIDAHRGKLWASVNEPRGAVFRFTLPNAEEELAVGR</sequence>
<feature type="domain" description="Histidine kinase" evidence="5">
    <location>
        <begin position="1628"/>
        <end position="1843"/>
    </location>
</feature>
<dbReference type="InterPro" id="IPR004358">
    <property type="entry name" value="Sig_transdc_His_kin-like_C"/>
</dbReference>
<dbReference type="OrthoDB" id="9789238at2"/>
<dbReference type="PANTHER" id="PTHR43642">
    <property type="entry name" value="HYBRID SIGNAL TRANSDUCTION HISTIDINE KINASE G"/>
    <property type="match status" value="1"/>
</dbReference>
<dbReference type="SMART" id="SM00065">
    <property type="entry name" value="GAF"/>
    <property type="match status" value="1"/>
</dbReference>
<dbReference type="InterPro" id="IPR011009">
    <property type="entry name" value="Kinase-like_dom_sf"/>
</dbReference>
<keyword evidence="9" id="KW-1185">Reference proteome</keyword>
<dbReference type="PROSITE" id="PS00108">
    <property type="entry name" value="PROTEIN_KINASE_ST"/>
    <property type="match status" value="1"/>
</dbReference>
<accession>A0A560DG95</accession>
<evidence type="ECO:0000256" key="2">
    <source>
        <dbReference type="ARBA" id="ARBA00012438"/>
    </source>
</evidence>
<dbReference type="SUPFAM" id="SSF52540">
    <property type="entry name" value="P-loop containing nucleoside triphosphate hydrolases"/>
    <property type="match status" value="1"/>
</dbReference>
<feature type="domain" description="Protein kinase" evidence="4">
    <location>
        <begin position="14"/>
        <end position="286"/>
    </location>
</feature>
<evidence type="ECO:0000259" key="7">
    <source>
        <dbReference type="PROSITE" id="PS50113"/>
    </source>
</evidence>
<evidence type="ECO:0000256" key="1">
    <source>
        <dbReference type="ARBA" id="ARBA00000085"/>
    </source>
</evidence>
<dbReference type="InterPro" id="IPR041664">
    <property type="entry name" value="AAA_16"/>
</dbReference>
<dbReference type="InterPro" id="IPR036890">
    <property type="entry name" value="HATPase_C_sf"/>
</dbReference>
<dbReference type="NCBIfam" id="TIGR00229">
    <property type="entry name" value="sensory_box"/>
    <property type="match status" value="1"/>
</dbReference>
<dbReference type="STRING" id="1803665.GCA_001641335_06940"/>
<dbReference type="InterPro" id="IPR027417">
    <property type="entry name" value="P-loop_NTPase"/>
</dbReference>
<dbReference type="InterPro" id="IPR003661">
    <property type="entry name" value="HisK_dim/P_dom"/>
</dbReference>
<dbReference type="SMART" id="SM00220">
    <property type="entry name" value="S_TKc"/>
    <property type="match status" value="1"/>
</dbReference>
<dbReference type="Proteomes" id="UP000319949">
    <property type="component" value="Unassembled WGS sequence"/>
</dbReference>
<dbReference type="InterPro" id="IPR029016">
    <property type="entry name" value="GAF-like_dom_sf"/>
</dbReference>
<dbReference type="InterPro" id="IPR000014">
    <property type="entry name" value="PAS"/>
</dbReference>
<dbReference type="SUPFAM" id="SSF55781">
    <property type="entry name" value="GAF domain-like"/>
    <property type="match status" value="1"/>
</dbReference>
<dbReference type="CDD" id="cd00130">
    <property type="entry name" value="PAS"/>
    <property type="match status" value="1"/>
</dbReference>
<dbReference type="InterPro" id="IPR035965">
    <property type="entry name" value="PAS-like_dom_sf"/>
</dbReference>
<dbReference type="PROSITE" id="PS50112">
    <property type="entry name" value="PAS"/>
    <property type="match status" value="1"/>
</dbReference>
<feature type="domain" description="PAS" evidence="6">
    <location>
        <begin position="1484"/>
        <end position="1526"/>
    </location>
</feature>
<dbReference type="Gene3D" id="3.30.450.40">
    <property type="match status" value="1"/>
</dbReference>
<dbReference type="PANTHER" id="PTHR43642:SF1">
    <property type="entry name" value="HYBRID SIGNAL TRANSDUCTION HISTIDINE KINASE G"/>
    <property type="match status" value="1"/>
</dbReference>
<dbReference type="SUPFAM" id="SSF55785">
    <property type="entry name" value="PYP-like sensor domain (PAS domain)"/>
    <property type="match status" value="1"/>
</dbReference>
<dbReference type="SMART" id="SM00388">
    <property type="entry name" value="HisKA"/>
    <property type="match status" value="1"/>
</dbReference>
<comment type="caution">
    <text evidence="8">The sequence shown here is derived from an EMBL/GenBank/DDBJ whole genome shotgun (WGS) entry which is preliminary data.</text>
</comment>
<dbReference type="PROSITE" id="PS50109">
    <property type="entry name" value="HIS_KIN"/>
    <property type="match status" value="1"/>
</dbReference>
<evidence type="ECO:0000259" key="5">
    <source>
        <dbReference type="PROSITE" id="PS50109"/>
    </source>
</evidence>
<organism evidence="8 9">
    <name type="scientific">Bradyrhizobium stylosanthis</name>
    <dbReference type="NCBI Taxonomy" id="1803665"/>
    <lineage>
        <taxon>Bacteria</taxon>
        <taxon>Pseudomonadati</taxon>
        <taxon>Pseudomonadota</taxon>
        <taxon>Alphaproteobacteria</taxon>
        <taxon>Hyphomicrobiales</taxon>
        <taxon>Nitrobacteraceae</taxon>
        <taxon>Bradyrhizobium</taxon>
    </lineage>
</organism>
<dbReference type="Pfam" id="PF02518">
    <property type="entry name" value="HATPase_c"/>
    <property type="match status" value="1"/>
</dbReference>
<dbReference type="InterPro" id="IPR000700">
    <property type="entry name" value="PAS-assoc_C"/>
</dbReference>
<dbReference type="InterPro" id="IPR000719">
    <property type="entry name" value="Prot_kinase_dom"/>
</dbReference>
<reference evidence="8 9" key="1">
    <citation type="submission" date="2019-06" db="EMBL/GenBank/DDBJ databases">
        <title>Genomic Encyclopedia of Type Strains, Phase IV (KMG-V): Genome sequencing to study the core and pangenomes of soil and plant-associated prokaryotes.</title>
        <authorList>
            <person name="Whitman W."/>
        </authorList>
    </citation>
    <scope>NUCLEOTIDE SEQUENCE [LARGE SCALE GENOMIC DNA]</scope>
    <source>
        <strain evidence="8 9">BR 510</strain>
    </source>
</reference>
<dbReference type="Pfam" id="PF01590">
    <property type="entry name" value="GAF"/>
    <property type="match status" value="1"/>
</dbReference>
<proteinExistence type="predicted"/>
<evidence type="ECO:0000259" key="6">
    <source>
        <dbReference type="PROSITE" id="PS50112"/>
    </source>
</evidence>
<dbReference type="EC" id="2.7.13.3" evidence="2"/>
<dbReference type="Gene3D" id="3.30.565.10">
    <property type="entry name" value="Histidine kinase-like ATPase, C-terminal domain"/>
    <property type="match status" value="1"/>
</dbReference>
<gene>
    <name evidence="8" type="ORF">FBZ96_107303</name>
</gene>
<evidence type="ECO:0000256" key="3">
    <source>
        <dbReference type="ARBA" id="ARBA00022553"/>
    </source>
</evidence>